<evidence type="ECO:0000313" key="2">
    <source>
        <dbReference type="Proteomes" id="UP000276133"/>
    </source>
</evidence>
<accession>A0A3M7SFL4</accession>
<proteinExistence type="predicted"/>
<dbReference type="EMBL" id="REGN01001476">
    <property type="protein sequence ID" value="RNA34465.1"/>
    <property type="molecule type" value="Genomic_DNA"/>
</dbReference>
<dbReference type="Proteomes" id="UP000276133">
    <property type="component" value="Unassembled WGS sequence"/>
</dbReference>
<protein>
    <submittedName>
        <fullName evidence="1">Uncharacterized protein</fullName>
    </submittedName>
</protein>
<name>A0A3M7SFL4_BRAPC</name>
<evidence type="ECO:0000313" key="1">
    <source>
        <dbReference type="EMBL" id="RNA34465.1"/>
    </source>
</evidence>
<comment type="caution">
    <text evidence="1">The sequence shown here is derived from an EMBL/GenBank/DDBJ whole genome shotgun (WGS) entry which is preliminary data.</text>
</comment>
<sequence length="60" mass="7183">MIFCRSSFEPDLKKISRLDFDFRTLTFDQLCNVIIDIYTFIIIIFNNEIKQTKKCSIKIT</sequence>
<dbReference type="AlphaFoldDB" id="A0A3M7SFL4"/>
<reference evidence="1 2" key="1">
    <citation type="journal article" date="2018" name="Sci. Rep.">
        <title>Genomic signatures of local adaptation to the degree of environmental predictability in rotifers.</title>
        <authorList>
            <person name="Franch-Gras L."/>
            <person name="Hahn C."/>
            <person name="Garcia-Roger E.M."/>
            <person name="Carmona M.J."/>
            <person name="Serra M."/>
            <person name="Gomez A."/>
        </authorList>
    </citation>
    <scope>NUCLEOTIDE SEQUENCE [LARGE SCALE GENOMIC DNA]</scope>
    <source>
        <strain evidence="1">HYR1</strain>
    </source>
</reference>
<gene>
    <name evidence="1" type="ORF">BpHYR1_021534</name>
</gene>
<keyword evidence="2" id="KW-1185">Reference proteome</keyword>
<organism evidence="1 2">
    <name type="scientific">Brachionus plicatilis</name>
    <name type="common">Marine rotifer</name>
    <name type="synonym">Brachionus muelleri</name>
    <dbReference type="NCBI Taxonomy" id="10195"/>
    <lineage>
        <taxon>Eukaryota</taxon>
        <taxon>Metazoa</taxon>
        <taxon>Spiralia</taxon>
        <taxon>Gnathifera</taxon>
        <taxon>Rotifera</taxon>
        <taxon>Eurotatoria</taxon>
        <taxon>Monogononta</taxon>
        <taxon>Pseudotrocha</taxon>
        <taxon>Ploima</taxon>
        <taxon>Brachionidae</taxon>
        <taxon>Brachionus</taxon>
    </lineage>
</organism>